<dbReference type="SUPFAM" id="SSF50044">
    <property type="entry name" value="SH3-domain"/>
    <property type="match status" value="1"/>
</dbReference>
<dbReference type="InterPro" id="IPR036028">
    <property type="entry name" value="SH3-like_dom_sf"/>
</dbReference>
<evidence type="ECO:0008006" key="4">
    <source>
        <dbReference type="Google" id="ProtNLM"/>
    </source>
</evidence>
<dbReference type="STRING" id="743788.S8EIQ0"/>
<organism evidence="2 3">
    <name type="scientific">Fomitopsis schrenkii</name>
    <name type="common">Brown rot fungus</name>
    <dbReference type="NCBI Taxonomy" id="2126942"/>
    <lineage>
        <taxon>Eukaryota</taxon>
        <taxon>Fungi</taxon>
        <taxon>Dikarya</taxon>
        <taxon>Basidiomycota</taxon>
        <taxon>Agaricomycotina</taxon>
        <taxon>Agaricomycetes</taxon>
        <taxon>Polyporales</taxon>
        <taxon>Fomitopsis</taxon>
    </lineage>
</organism>
<gene>
    <name evidence="2" type="ORF">FOMPIDRAFT_1112061</name>
</gene>
<dbReference type="Proteomes" id="UP000015241">
    <property type="component" value="Unassembled WGS sequence"/>
</dbReference>
<dbReference type="HOGENOM" id="CLU_089024_0_0_1"/>
<dbReference type="InParanoid" id="S8EIQ0"/>
<feature type="region of interest" description="Disordered" evidence="1">
    <location>
        <begin position="1"/>
        <end position="58"/>
    </location>
</feature>
<dbReference type="EMBL" id="KE504124">
    <property type="protein sequence ID" value="EPT05067.1"/>
    <property type="molecule type" value="Genomic_DNA"/>
</dbReference>
<dbReference type="OrthoDB" id="5340910at2759"/>
<reference evidence="2 3" key="1">
    <citation type="journal article" date="2012" name="Science">
        <title>The Paleozoic origin of enzymatic lignin decomposition reconstructed from 31 fungal genomes.</title>
        <authorList>
            <person name="Floudas D."/>
            <person name="Binder M."/>
            <person name="Riley R."/>
            <person name="Barry K."/>
            <person name="Blanchette R.A."/>
            <person name="Henrissat B."/>
            <person name="Martinez A.T."/>
            <person name="Otillar R."/>
            <person name="Spatafora J.W."/>
            <person name="Yadav J.S."/>
            <person name="Aerts A."/>
            <person name="Benoit I."/>
            <person name="Boyd A."/>
            <person name="Carlson A."/>
            <person name="Copeland A."/>
            <person name="Coutinho P.M."/>
            <person name="de Vries R.P."/>
            <person name="Ferreira P."/>
            <person name="Findley K."/>
            <person name="Foster B."/>
            <person name="Gaskell J."/>
            <person name="Glotzer D."/>
            <person name="Gorecki P."/>
            <person name="Heitman J."/>
            <person name="Hesse C."/>
            <person name="Hori C."/>
            <person name="Igarashi K."/>
            <person name="Jurgens J.A."/>
            <person name="Kallen N."/>
            <person name="Kersten P."/>
            <person name="Kohler A."/>
            <person name="Kuees U."/>
            <person name="Kumar T.K.A."/>
            <person name="Kuo A."/>
            <person name="LaButti K."/>
            <person name="Larrondo L.F."/>
            <person name="Lindquist E."/>
            <person name="Ling A."/>
            <person name="Lombard V."/>
            <person name="Lucas S."/>
            <person name="Lundell T."/>
            <person name="Martin R."/>
            <person name="McLaughlin D.J."/>
            <person name="Morgenstern I."/>
            <person name="Morin E."/>
            <person name="Murat C."/>
            <person name="Nagy L.G."/>
            <person name="Nolan M."/>
            <person name="Ohm R.A."/>
            <person name="Patyshakuliyeva A."/>
            <person name="Rokas A."/>
            <person name="Ruiz-Duenas F.J."/>
            <person name="Sabat G."/>
            <person name="Salamov A."/>
            <person name="Samejima M."/>
            <person name="Schmutz J."/>
            <person name="Slot J.C."/>
            <person name="St John F."/>
            <person name="Stenlid J."/>
            <person name="Sun H."/>
            <person name="Sun S."/>
            <person name="Syed K."/>
            <person name="Tsang A."/>
            <person name="Wiebenga A."/>
            <person name="Young D."/>
            <person name="Pisabarro A."/>
            <person name="Eastwood D.C."/>
            <person name="Martin F."/>
            <person name="Cullen D."/>
            <person name="Grigoriev I.V."/>
            <person name="Hibbett D.S."/>
        </authorList>
    </citation>
    <scope>NUCLEOTIDE SEQUENCE</scope>
    <source>
        <strain evidence="3">FP-58527</strain>
    </source>
</reference>
<evidence type="ECO:0000313" key="3">
    <source>
        <dbReference type="Proteomes" id="UP000015241"/>
    </source>
</evidence>
<name>S8EIQ0_FOMSC</name>
<protein>
    <recommendedName>
        <fullName evidence="4">SH3 domain-containing protein</fullName>
    </recommendedName>
</protein>
<evidence type="ECO:0000313" key="2">
    <source>
        <dbReference type="EMBL" id="EPT05067.1"/>
    </source>
</evidence>
<feature type="compositionally biased region" description="Acidic residues" evidence="1">
    <location>
        <begin position="47"/>
        <end position="57"/>
    </location>
</feature>
<sequence length="161" mass="17824">MSVRPFSPTDLWQFPKPPADKRLSRHLPGCDSDDGAADPNPFRDPAGEDVETSESVDAETASHFARVEVIRRPFVPALEDEMAVAPGERVRMLLRFPDGWALAENVATRRRGVIPIDCLRTPEQDLPAFLASKRLSSYMKRPPSSLAKVDEAEDPIVGFAL</sequence>
<dbReference type="eggNOG" id="ENOG502SVRI">
    <property type="taxonomic scope" value="Eukaryota"/>
</dbReference>
<proteinExistence type="predicted"/>
<dbReference type="AlphaFoldDB" id="S8EIQ0"/>
<accession>S8EIQ0</accession>
<dbReference type="Gene3D" id="2.30.30.40">
    <property type="entry name" value="SH3 Domains"/>
    <property type="match status" value="1"/>
</dbReference>
<evidence type="ECO:0000256" key="1">
    <source>
        <dbReference type="SAM" id="MobiDB-lite"/>
    </source>
</evidence>
<keyword evidence="3" id="KW-1185">Reference proteome</keyword>